<dbReference type="InterPro" id="IPR011990">
    <property type="entry name" value="TPR-like_helical_dom_sf"/>
</dbReference>
<keyword evidence="8" id="KW-0812">Transmembrane</keyword>
<gene>
    <name evidence="10" type="ORF">EZ449_13095</name>
</gene>
<comment type="catalytic activity">
    <reaction evidence="1">
        <text>ATP + protein L-histidine = ADP + protein N-phospho-L-histidine.</text>
        <dbReference type="EC" id="2.7.13.3"/>
    </reaction>
</comment>
<dbReference type="Gene3D" id="1.25.40.10">
    <property type="entry name" value="Tetratricopeptide repeat domain"/>
    <property type="match status" value="2"/>
</dbReference>
<dbReference type="SUPFAM" id="SSF47384">
    <property type="entry name" value="Homodimeric domain of signal transducing histidine kinase"/>
    <property type="match status" value="1"/>
</dbReference>
<keyword evidence="11" id="KW-1185">Reference proteome</keyword>
<keyword evidence="7" id="KW-0802">TPR repeat</keyword>
<dbReference type="Gene3D" id="1.10.287.130">
    <property type="match status" value="1"/>
</dbReference>
<dbReference type="InterPro" id="IPR050736">
    <property type="entry name" value="Sensor_HK_Regulatory"/>
</dbReference>
<dbReference type="Gene3D" id="3.30.565.10">
    <property type="entry name" value="Histidine kinase-like ATPase, C-terminal domain"/>
    <property type="match status" value="1"/>
</dbReference>
<dbReference type="InterPro" id="IPR019734">
    <property type="entry name" value="TPR_rpt"/>
</dbReference>
<dbReference type="InterPro" id="IPR036890">
    <property type="entry name" value="HATPase_C_sf"/>
</dbReference>
<dbReference type="PANTHER" id="PTHR43711">
    <property type="entry name" value="TWO-COMPONENT HISTIDINE KINASE"/>
    <property type="match status" value="1"/>
</dbReference>
<reference evidence="10 11" key="1">
    <citation type="submission" date="2019-02" db="EMBL/GenBank/DDBJ databases">
        <title>Pedobacter sp. RP-3-11 sp. nov., isolated from Arctic soil.</title>
        <authorList>
            <person name="Dahal R.H."/>
        </authorList>
    </citation>
    <scope>NUCLEOTIDE SEQUENCE [LARGE SCALE GENOMIC DNA]</scope>
    <source>
        <strain evidence="10 11">RP-3-11</strain>
    </source>
</reference>
<dbReference type="PROSITE" id="PS50109">
    <property type="entry name" value="HIS_KIN"/>
    <property type="match status" value="1"/>
</dbReference>
<dbReference type="Pfam" id="PF13181">
    <property type="entry name" value="TPR_8"/>
    <property type="match status" value="4"/>
</dbReference>
<keyword evidence="4" id="KW-0808">Transferase</keyword>
<evidence type="ECO:0000256" key="6">
    <source>
        <dbReference type="ARBA" id="ARBA00023012"/>
    </source>
</evidence>
<organism evidence="10 11">
    <name type="scientific">Pedobacter frigidisoli</name>
    <dbReference type="NCBI Taxonomy" id="2530455"/>
    <lineage>
        <taxon>Bacteria</taxon>
        <taxon>Pseudomonadati</taxon>
        <taxon>Bacteroidota</taxon>
        <taxon>Sphingobacteriia</taxon>
        <taxon>Sphingobacteriales</taxon>
        <taxon>Sphingobacteriaceae</taxon>
        <taxon>Pedobacter</taxon>
    </lineage>
</organism>
<dbReference type="SMART" id="SM00028">
    <property type="entry name" value="TPR"/>
    <property type="match status" value="6"/>
</dbReference>
<evidence type="ECO:0000256" key="4">
    <source>
        <dbReference type="ARBA" id="ARBA00022679"/>
    </source>
</evidence>
<dbReference type="SUPFAM" id="SSF48452">
    <property type="entry name" value="TPR-like"/>
    <property type="match status" value="2"/>
</dbReference>
<name>A0A4V2MMS6_9SPHI</name>
<evidence type="ECO:0000256" key="5">
    <source>
        <dbReference type="ARBA" id="ARBA00022777"/>
    </source>
</evidence>
<keyword evidence="8" id="KW-0472">Membrane</keyword>
<evidence type="ECO:0000313" key="11">
    <source>
        <dbReference type="Proteomes" id="UP000291485"/>
    </source>
</evidence>
<comment type="caution">
    <text evidence="10">The sequence shown here is derived from an EMBL/GenBank/DDBJ whole genome shotgun (WGS) entry which is preliminary data.</text>
</comment>
<feature type="repeat" description="TPR" evidence="7">
    <location>
        <begin position="317"/>
        <end position="350"/>
    </location>
</feature>
<protein>
    <recommendedName>
        <fullName evidence="2">histidine kinase</fullName>
        <ecNumber evidence="2">2.7.13.3</ecNumber>
    </recommendedName>
</protein>
<accession>A0A4V2MMS6</accession>
<dbReference type="Proteomes" id="UP000291485">
    <property type="component" value="Unassembled WGS sequence"/>
</dbReference>
<keyword evidence="5" id="KW-0418">Kinase</keyword>
<evidence type="ECO:0000256" key="2">
    <source>
        <dbReference type="ARBA" id="ARBA00012438"/>
    </source>
</evidence>
<dbReference type="EMBL" id="SJSN01000009">
    <property type="protein sequence ID" value="TCD08332.1"/>
    <property type="molecule type" value="Genomic_DNA"/>
</dbReference>
<dbReference type="GO" id="GO:0000155">
    <property type="term" value="F:phosphorelay sensor kinase activity"/>
    <property type="evidence" value="ECO:0007669"/>
    <property type="project" value="InterPro"/>
</dbReference>
<evidence type="ECO:0000256" key="1">
    <source>
        <dbReference type="ARBA" id="ARBA00000085"/>
    </source>
</evidence>
<keyword evidence="3" id="KW-0597">Phosphoprotein</keyword>
<dbReference type="SMART" id="SM00388">
    <property type="entry name" value="HisKA"/>
    <property type="match status" value="1"/>
</dbReference>
<dbReference type="RefSeq" id="WP_131559462.1">
    <property type="nucleotide sequence ID" value="NZ_SJSN01000009.1"/>
</dbReference>
<evidence type="ECO:0000259" key="9">
    <source>
        <dbReference type="PROSITE" id="PS50109"/>
    </source>
</evidence>
<evidence type="ECO:0000256" key="3">
    <source>
        <dbReference type="ARBA" id="ARBA00022553"/>
    </source>
</evidence>
<dbReference type="InterPro" id="IPR005467">
    <property type="entry name" value="His_kinase_dom"/>
</dbReference>
<dbReference type="Pfam" id="PF00512">
    <property type="entry name" value="HisKA"/>
    <property type="match status" value="1"/>
</dbReference>
<feature type="domain" description="Histidine kinase" evidence="9">
    <location>
        <begin position="555"/>
        <end position="772"/>
    </location>
</feature>
<keyword evidence="6" id="KW-0902">Two-component regulatory system</keyword>
<dbReference type="Pfam" id="PF02518">
    <property type="entry name" value="HATPase_c"/>
    <property type="match status" value="1"/>
</dbReference>
<feature type="transmembrane region" description="Helical" evidence="8">
    <location>
        <begin position="505"/>
        <end position="523"/>
    </location>
</feature>
<evidence type="ECO:0000256" key="8">
    <source>
        <dbReference type="SAM" id="Phobius"/>
    </source>
</evidence>
<evidence type="ECO:0000313" key="10">
    <source>
        <dbReference type="EMBL" id="TCD08332.1"/>
    </source>
</evidence>
<dbReference type="InterPro" id="IPR036097">
    <property type="entry name" value="HisK_dim/P_sf"/>
</dbReference>
<dbReference type="OrthoDB" id="9810447at2"/>
<sequence length="772" mass="87669">MVRLFAFGPSSHCHLSFLRTWVLILFTTISISPCFSQYVSSQKKLDSVLVLNRNYLKQDSVKIKILEQVYRQYLGQRKIDLAEEYIGKTIQLAHEKNLKKFSAFAYYRKALVYHGRGNYIKAEENYLQAVIDFSAVGNLDMIAGTYLNMGALYSSIPDYVKSLEVNQKAILIYERLDNEVDMASCYTNVSTIYQNLGNQSQALVYMNMALKIFLKDGENTRGVAVVYSLIGSNYFEASDKELAEMNVLPSQKKNLALMYFNKSLKIAETIGDIGLIVSNKRDLGNLYSSIGQKDAALKSYQKSVEMSKDREDQDSYASSLYALGNFYQKENNLNNAIDLLNSSLKITQENKLLETEKQAALSLSKAYEKQGDYNKSLNYYRQYITARDKIFDQEKEREITRKQMQLDFSIKERDYLLKQKITQSELTRQEQELVLRSQQLKLIDKEKKLDQLTFEKAKLDLDLQRLAQESNFQNQNTLAKLEASEKDKQISKQDQQIKFDWRVKLFLTTATILVLVIAIVIFFNQRKTTRLNRIISNQKRELEQLGRVKDRIFSVVSHDMRTPVNSLISFIQLLEGGDIDQEKLGRYAASLKNNLTYTSTMMENLLNWAASQMQGFNPYLESLNAHDLVSDVVNSIQDIADQKDITISNAIPKTTMCKADANMLTLVVRNLVNNAIKFTPLGGKIAIEASDLKQCVEIKIADTGLGLTPTQIAHFNKPGYLGAGVSTPGTNKEKGTGLGLLLCRTFIGLMDGKISANLNDKVGSHFKILLKK</sequence>
<dbReference type="InterPro" id="IPR003661">
    <property type="entry name" value="HisK_dim/P_dom"/>
</dbReference>
<dbReference type="InterPro" id="IPR004358">
    <property type="entry name" value="Sig_transdc_His_kin-like_C"/>
</dbReference>
<evidence type="ECO:0000256" key="7">
    <source>
        <dbReference type="PROSITE-ProRule" id="PRU00339"/>
    </source>
</evidence>
<proteinExistence type="predicted"/>
<dbReference type="PANTHER" id="PTHR43711:SF31">
    <property type="entry name" value="HISTIDINE KINASE"/>
    <property type="match status" value="1"/>
</dbReference>
<dbReference type="SUPFAM" id="SSF55874">
    <property type="entry name" value="ATPase domain of HSP90 chaperone/DNA topoisomerase II/histidine kinase"/>
    <property type="match status" value="1"/>
</dbReference>
<dbReference type="SMART" id="SM00387">
    <property type="entry name" value="HATPase_c"/>
    <property type="match status" value="1"/>
</dbReference>
<dbReference type="EC" id="2.7.13.3" evidence="2"/>
<dbReference type="PRINTS" id="PR00344">
    <property type="entry name" value="BCTRLSENSOR"/>
</dbReference>
<dbReference type="PROSITE" id="PS50005">
    <property type="entry name" value="TPR"/>
    <property type="match status" value="2"/>
</dbReference>
<dbReference type="InterPro" id="IPR003594">
    <property type="entry name" value="HATPase_dom"/>
</dbReference>
<feature type="repeat" description="TPR" evidence="7">
    <location>
        <begin position="277"/>
        <end position="310"/>
    </location>
</feature>
<dbReference type="AlphaFoldDB" id="A0A4V2MMS6"/>
<keyword evidence="8" id="KW-1133">Transmembrane helix</keyword>
<dbReference type="CDD" id="cd00082">
    <property type="entry name" value="HisKA"/>
    <property type="match status" value="1"/>
</dbReference>